<evidence type="ECO:0000256" key="1">
    <source>
        <dbReference type="ARBA" id="ARBA00004496"/>
    </source>
</evidence>
<name>A0A183E0U7_9BILA</name>
<dbReference type="PANTHER" id="PTHR22842">
    <property type="entry name" value="WD40 REPEAT PROTEIN"/>
    <property type="match status" value="1"/>
</dbReference>
<reference evidence="3" key="1">
    <citation type="submission" date="2016-06" db="UniProtKB">
        <authorList>
            <consortium name="WormBaseParasite"/>
        </authorList>
    </citation>
    <scope>IDENTIFICATION</scope>
</reference>
<comment type="subcellular location">
    <subcellularLocation>
        <location evidence="1">Cytoplasm</location>
    </subcellularLocation>
</comment>
<proteinExistence type="predicted"/>
<dbReference type="GO" id="GO:0005737">
    <property type="term" value="C:cytoplasm"/>
    <property type="evidence" value="ECO:0007669"/>
    <property type="project" value="UniProtKB-SubCell"/>
</dbReference>
<dbReference type="AlphaFoldDB" id="A0A183E0U7"/>
<dbReference type="InterPro" id="IPR051980">
    <property type="entry name" value="WD_repeat_MORG1"/>
</dbReference>
<dbReference type="GO" id="GO:0000398">
    <property type="term" value="P:mRNA splicing, via spliceosome"/>
    <property type="evidence" value="ECO:0007669"/>
    <property type="project" value="TreeGrafter"/>
</dbReference>
<keyword evidence="2" id="KW-0963">Cytoplasm</keyword>
<dbReference type="SUPFAM" id="SSF50978">
    <property type="entry name" value="WD40 repeat-like"/>
    <property type="match status" value="1"/>
</dbReference>
<organism evidence="3">
    <name type="scientific">Gongylonema pulchrum</name>
    <dbReference type="NCBI Taxonomy" id="637853"/>
    <lineage>
        <taxon>Eukaryota</taxon>
        <taxon>Metazoa</taxon>
        <taxon>Ecdysozoa</taxon>
        <taxon>Nematoda</taxon>
        <taxon>Chromadorea</taxon>
        <taxon>Rhabditida</taxon>
        <taxon>Spirurina</taxon>
        <taxon>Spiruromorpha</taxon>
        <taxon>Spiruroidea</taxon>
        <taxon>Gongylonematidae</taxon>
        <taxon>Gongylonema</taxon>
    </lineage>
</organism>
<protein>
    <submittedName>
        <fullName evidence="3">WD_REPEATS_REGION domain-containing protein</fullName>
    </submittedName>
</protein>
<dbReference type="WBParaSite" id="GPUH_0001460701-mRNA-1">
    <property type="protein sequence ID" value="GPUH_0001460701-mRNA-1"/>
    <property type="gene ID" value="GPUH_0001460701"/>
</dbReference>
<dbReference type="InterPro" id="IPR036322">
    <property type="entry name" value="WD40_repeat_dom_sf"/>
</dbReference>
<dbReference type="Gene3D" id="2.130.10.10">
    <property type="entry name" value="YVTN repeat-like/Quinoprotein amine dehydrogenase"/>
    <property type="match status" value="1"/>
</dbReference>
<evidence type="ECO:0000313" key="3">
    <source>
        <dbReference type="WBParaSite" id="GPUH_0001460701-mRNA-1"/>
    </source>
</evidence>
<dbReference type="GO" id="GO:0071013">
    <property type="term" value="C:catalytic step 2 spliceosome"/>
    <property type="evidence" value="ECO:0007669"/>
    <property type="project" value="TreeGrafter"/>
</dbReference>
<dbReference type="InterPro" id="IPR015943">
    <property type="entry name" value="WD40/YVTN_repeat-like_dom_sf"/>
</dbReference>
<sequence>LLASTKDGFVRLIDKTNGQLLADYTGHLNREFRIDSCLLATDAHVVSGSEDAHLYIWSLIEVVYFVFQYICLSSTFSFGTLPFSHFAARAFDAGIRFGSLFEIVDSSLHTDFKDPLNA</sequence>
<dbReference type="PANTHER" id="PTHR22842:SF3">
    <property type="entry name" value="WD REPEAT DOMAIN-CONTAINING PROTEIN 83"/>
    <property type="match status" value="1"/>
</dbReference>
<accession>A0A183E0U7</accession>
<evidence type="ECO:0000256" key="2">
    <source>
        <dbReference type="ARBA" id="ARBA00022490"/>
    </source>
</evidence>